<keyword evidence="2 11" id="KW-0645">Protease</keyword>
<dbReference type="Pfam" id="PF01483">
    <property type="entry name" value="P_proprotein"/>
    <property type="match status" value="1"/>
</dbReference>
<dbReference type="InterPro" id="IPR002884">
    <property type="entry name" value="P_dom"/>
</dbReference>
<dbReference type="InterPro" id="IPR022398">
    <property type="entry name" value="Peptidase_S8_His-AS"/>
</dbReference>
<proteinExistence type="inferred from homology"/>
<dbReference type="InterPro" id="IPR009030">
    <property type="entry name" value="Growth_fac_rcpt_cys_sf"/>
</dbReference>
<reference evidence="17" key="1">
    <citation type="submission" date="2023-11" db="UniProtKB">
        <authorList>
            <consortium name="WormBaseParasite"/>
        </authorList>
    </citation>
    <scope>IDENTIFICATION</scope>
</reference>
<dbReference type="PANTHER" id="PTHR42884">
    <property type="entry name" value="PROPROTEIN CONVERTASE SUBTILISIN/KEXIN-RELATED"/>
    <property type="match status" value="1"/>
</dbReference>
<evidence type="ECO:0000259" key="15">
    <source>
        <dbReference type="PROSITE" id="PS51829"/>
    </source>
</evidence>
<dbReference type="Pfam" id="PF00082">
    <property type="entry name" value="Peptidase_S8"/>
    <property type="match status" value="1"/>
</dbReference>
<dbReference type="InterPro" id="IPR034182">
    <property type="entry name" value="Kexin/furin"/>
</dbReference>
<dbReference type="SMART" id="SM00261">
    <property type="entry name" value="FU"/>
    <property type="match status" value="7"/>
</dbReference>
<feature type="region of interest" description="Disordered" evidence="12">
    <location>
        <begin position="1625"/>
        <end position="1667"/>
    </location>
</feature>
<dbReference type="InterPro" id="IPR036852">
    <property type="entry name" value="Peptidase_S8/S53_dom_sf"/>
</dbReference>
<dbReference type="GO" id="GO:0000139">
    <property type="term" value="C:Golgi membrane"/>
    <property type="evidence" value="ECO:0007669"/>
    <property type="project" value="TreeGrafter"/>
</dbReference>
<name>A0AA84ZR02_9TREM</name>
<evidence type="ECO:0000256" key="1">
    <source>
        <dbReference type="ARBA" id="ARBA00005325"/>
    </source>
</evidence>
<dbReference type="InterPro" id="IPR032815">
    <property type="entry name" value="S8_pro-domain"/>
</dbReference>
<dbReference type="PROSITE" id="PS00137">
    <property type="entry name" value="SUBTILASE_HIS"/>
    <property type="match status" value="1"/>
</dbReference>
<feature type="active site" description="Charge relay system" evidence="10 11">
    <location>
        <position position="374"/>
    </location>
</feature>
<keyword evidence="4 14" id="KW-0732">Signal</keyword>
<dbReference type="GO" id="GO:0016485">
    <property type="term" value="P:protein processing"/>
    <property type="evidence" value="ECO:0007669"/>
    <property type="project" value="TreeGrafter"/>
</dbReference>
<evidence type="ECO:0000256" key="13">
    <source>
        <dbReference type="SAM" id="Phobius"/>
    </source>
</evidence>
<dbReference type="CDD" id="cd04059">
    <property type="entry name" value="Peptidases_S8_Protein_convertases_Kexins_Furin-like"/>
    <property type="match status" value="1"/>
</dbReference>
<sequence>MNCGNYLHFLLVISLCHTVMNQLYCRRNSCEMPSVEYVVRVDGTFSDAKAVARLHDLELVDEMIGFKGMYIMHSKASALRRRKRRAMVSIGGPGVKWFIKQEFLKRTKRSSVPTVFWDDPLYPDMWYLNRASKGRGYDMNVLEAWELGYTGKGIKITIMDDGIDYTHPDLFLTYDPKASIDINGHDNDPMPNIRNRDNKHGTRCAGQIAAQGNNSVCIVGIAHNAQIGGIRMLDGYITDRVEAETLHFRQDYIDIYSGSWGPEDSGKLYEGPGILAQSAFQQGVVTGRRGFGNIYVWASGNGGSLDDSCACDGYSSSPFTLSVSGVSESNTRPWYLEKCSSTLASTYSSGSPMEKMISTTDLGHDCTRMHSGTSACAPMAAGIIALLLEANGRLSWRDVQYITLLTANPTPFKDGNFTKNAVGRQYSQLYGYGLMDAGKMVRLGELWRGVPPHHRCTSNVIDVQKNLGGKFNHTLFLNFSGCQPKSVNSDSSNKVNKRWTSENGTPIRYLEHVQVYADIVYERRGLLQLSVISPSGTLSVLLPPRTHDEHSGNIAMLRWPVTTVQFWGENAVGTWQIRLDSIVGSEISRADPDNIKGFWRSVWIVAYGTDEFPIRLKPPTPERPPPPEWFKSFSKYVVDDRDWHKVYTCHYECAPGGCTGPAADQCLYGCKHFATESRQCVSVCPLGTTAFGALRLSTSLNNYANSNNNDNHDNNNEQDSRDRINPETLSPLFGRIRTSSNYQLGMYDNINSFINTNSYNQQGFKNEMVCQPCWSLCSACIRPHIEYDCTACLNQRFLVPLLTANDEAKTVLFSYTQDNNDHGNTKLINFNLPQVIGTCRTECPIGFYGNKSSSVCEACAENCAQCVGSKSDECRECYSGFRLIHGKCVDSASPDGRCKSGQYLKHSKCVNCHPSCDKTTCITSDQCIWCPIHLPNFFNSTCTKSCPEGWYSGEQIQSPFYANIVQNEMLPPKQPIQICEACSPGCQKCINFSVCVMCLPDLELHNGTCKLPSDDNNKTLSNSQISNRKSPNQCGTESCSTCYDGVDKTCLQCSPNYHLLEITLFSNLQNFNLFSGNPNNLTLSSWSSILLSSSPTSSLLPPLLSSSSISRFDETGNTNNSSVISSTKAGLTALTATTNSVIPNSFNSTTTKTENTDSLILKIPNLFSKIMRNRLALTTRRFVHNNNNTNNNEHNSNSIVNIPQPKFICVHTCPNGYYRKSMLINGNEVTMCSKCPPSCSTCTDITHCNLCQPGFYLHNKTNYCIMRTTCRLSEYFDEHQDVCRPCDSTCRTCSGPNPFQCTSCFRKPPAPRCLLTNQRVSKLHRTSKDLAPWTDYSNVEPNSGQCLPCCPYRLALTSRDPRQCMFCVADKPICLSGDEIGAGESGYIIDVDNNDQSLLELFSKQPYRLILLIGCIIFIILLIIFIVAHFITARRRRHRGNNQMYSCCCKQNYHESNKRTKEIVTSVTKKRKARQMASLTNHHNYYHDQYYNSPTILERNKVENSESEDEDDDDDPQAEQISLKCKRIKDNNINIGYIDKKINDIELTEDCITTVSNGGSNHFYVPSYKSSNCSNGKLHSGRVYRLSIDDLVDTPPTSITATISPTCTLNTANTHNHVRYSQLSSTVLPNDDGDDDADNDGNSNNNTDPDTNSNGVTESCAVEDDNS</sequence>
<keyword evidence="3" id="KW-0165">Cleavage on pair of basic residues</keyword>
<dbReference type="InterPro" id="IPR000209">
    <property type="entry name" value="Peptidase_S8/S53_dom"/>
</dbReference>
<dbReference type="SUPFAM" id="SSF57184">
    <property type="entry name" value="Growth factor receptor domain"/>
    <property type="match status" value="3"/>
</dbReference>
<evidence type="ECO:0000256" key="11">
    <source>
        <dbReference type="PROSITE-ProRule" id="PRU01240"/>
    </source>
</evidence>
<dbReference type="FunFam" id="3.40.50.200:FF:000001">
    <property type="entry name" value="Furin 2, isoform B"/>
    <property type="match status" value="1"/>
</dbReference>
<evidence type="ECO:0000256" key="9">
    <source>
        <dbReference type="ARBA" id="ARBA00023180"/>
    </source>
</evidence>
<dbReference type="InterPro" id="IPR006212">
    <property type="entry name" value="Furin_repeat"/>
</dbReference>
<keyword evidence="9" id="KW-0325">Glycoprotein</keyword>
<dbReference type="InterPro" id="IPR023827">
    <property type="entry name" value="Peptidase_S8_Asp-AS"/>
</dbReference>
<feature type="region of interest" description="Disordered" evidence="12">
    <location>
        <begin position="704"/>
        <end position="727"/>
    </location>
</feature>
<dbReference type="Gene3D" id="3.30.70.850">
    <property type="entry name" value="Peptidase S8, pro-domain"/>
    <property type="match status" value="1"/>
</dbReference>
<evidence type="ECO:0000256" key="6">
    <source>
        <dbReference type="ARBA" id="ARBA00022825"/>
    </source>
</evidence>
<keyword evidence="13" id="KW-0472">Membrane</keyword>
<comment type="similarity">
    <text evidence="1">Belongs to the peptidase S8 family. Furin subfamily.</text>
</comment>
<dbReference type="GO" id="GO:0004252">
    <property type="term" value="F:serine-type endopeptidase activity"/>
    <property type="evidence" value="ECO:0007669"/>
    <property type="project" value="UniProtKB-UniRule"/>
</dbReference>
<dbReference type="Proteomes" id="UP000050790">
    <property type="component" value="Unassembled WGS sequence"/>
</dbReference>
<evidence type="ECO:0000256" key="12">
    <source>
        <dbReference type="SAM" id="MobiDB-lite"/>
    </source>
</evidence>
<dbReference type="InterPro" id="IPR015500">
    <property type="entry name" value="Peptidase_S8_subtilisin-rel"/>
</dbReference>
<keyword evidence="6 11" id="KW-0720">Serine protease</keyword>
<dbReference type="SMART" id="SM00181">
    <property type="entry name" value="EGF"/>
    <property type="match status" value="4"/>
</dbReference>
<feature type="transmembrane region" description="Helical" evidence="13">
    <location>
        <begin position="1409"/>
        <end position="1431"/>
    </location>
</feature>
<feature type="chain" id="PRO_5041718376" evidence="14">
    <location>
        <begin position="19"/>
        <end position="1667"/>
    </location>
</feature>
<dbReference type="SUPFAM" id="SSF49785">
    <property type="entry name" value="Galactose-binding domain-like"/>
    <property type="match status" value="1"/>
</dbReference>
<dbReference type="Gene3D" id="3.40.50.200">
    <property type="entry name" value="Peptidase S8/S53 domain"/>
    <property type="match status" value="1"/>
</dbReference>
<evidence type="ECO:0000256" key="10">
    <source>
        <dbReference type="PIRSR" id="PIRSR615500-1"/>
    </source>
</evidence>
<dbReference type="GO" id="GO:0005802">
    <property type="term" value="C:trans-Golgi network"/>
    <property type="evidence" value="ECO:0007669"/>
    <property type="project" value="TreeGrafter"/>
</dbReference>
<keyword evidence="13" id="KW-1133">Transmembrane helix</keyword>
<evidence type="ECO:0000256" key="2">
    <source>
        <dbReference type="ARBA" id="ARBA00022670"/>
    </source>
</evidence>
<dbReference type="CDD" id="cd00064">
    <property type="entry name" value="FU"/>
    <property type="match status" value="4"/>
</dbReference>
<dbReference type="InterPro" id="IPR038466">
    <property type="entry name" value="S8_pro-domain_sf"/>
</dbReference>
<protein>
    <submittedName>
        <fullName evidence="17">P/Homo B domain-containing protein</fullName>
    </submittedName>
</protein>
<keyword evidence="7" id="KW-0865">Zymogen</keyword>
<feature type="active site" description="Charge relay system" evidence="10 11">
    <location>
        <position position="200"/>
    </location>
</feature>
<dbReference type="PROSITE" id="PS51829">
    <property type="entry name" value="P_HOMO_B"/>
    <property type="match status" value="1"/>
</dbReference>
<dbReference type="PRINTS" id="PR00723">
    <property type="entry name" value="SUBTILISIN"/>
</dbReference>
<dbReference type="PROSITE" id="PS00136">
    <property type="entry name" value="SUBTILASE_ASP"/>
    <property type="match status" value="1"/>
</dbReference>
<keyword evidence="8" id="KW-1015">Disulfide bond</keyword>
<dbReference type="SUPFAM" id="SSF52743">
    <property type="entry name" value="Subtilisin-like"/>
    <property type="match status" value="1"/>
</dbReference>
<dbReference type="PANTHER" id="PTHR42884:SF23">
    <property type="entry name" value="FURIN-LIKE PROTEASE 2"/>
    <property type="match status" value="1"/>
</dbReference>
<dbReference type="Gene3D" id="2.60.120.260">
    <property type="entry name" value="Galactose-binding domain-like"/>
    <property type="match status" value="1"/>
</dbReference>
<dbReference type="WBParaSite" id="SMRG1_42680.1">
    <property type="protein sequence ID" value="SMRG1_42680.1"/>
    <property type="gene ID" value="SMRG1_42680"/>
</dbReference>
<evidence type="ECO:0000313" key="17">
    <source>
        <dbReference type="WBParaSite" id="SMRG1_42680.1"/>
    </source>
</evidence>
<evidence type="ECO:0000256" key="5">
    <source>
        <dbReference type="ARBA" id="ARBA00022801"/>
    </source>
</evidence>
<dbReference type="Gene3D" id="2.10.220.10">
    <property type="entry name" value="Hormone Receptor, Insulin-like Growth Factor Receptor 1, Chain A, domain 2"/>
    <property type="match status" value="4"/>
</dbReference>
<feature type="domain" description="P/Homo B" evidence="15">
    <location>
        <begin position="449"/>
        <end position="612"/>
    </location>
</feature>
<evidence type="ECO:0000256" key="14">
    <source>
        <dbReference type="SAM" id="SignalP"/>
    </source>
</evidence>
<dbReference type="InterPro" id="IPR000742">
    <property type="entry name" value="EGF"/>
</dbReference>
<evidence type="ECO:0000313" key="16">
    <source>
        <dbReference type="Proteomes" id="UP000050790"/>
    </source>
</evidence>
<evidence type="ECO:0000256" key="4">
    <source>
        <dbReference type="ARBA" id="ARBA00022729"/>
    </source>
</evidence>
<evidence type="ECO:0000256" key="7">
    <source>
        <dbReference type="ARBA" id="ARBA00023145"/>
    </source>
</evidence>
<keyword evidence="13" id="KW-0812">Transmembrane</keyword>
<organism evidence="16 17">
    <name type="scientific">Schistosoma margrebowiei</name>
    <dbReference type="NCBI Taxonomy" id="48269"/>
    <lineage>
        <taxon>Eukaryota</taxon>
        <taxon>Metazoa</taxon>
        <taxon>Spiralia</taxon>
        <taxon>Lophotrochozoa</taxon>
        <taxon>Platyhelminthes</taxon>
        <taxon>Trematoda</taxon>
        <taxon>Digenea</taxon>
        <taxon>Strigeidida</taxon>
        <taxon>Schistosomatoidea</taxon>
        <taxon>Schistosomatidae</taxon>
        <taxon>Schistosoma</taxon>
    </lineage>
</organism>
<feature type="active site" description="Charge relay system" evidence="10 11">
    <location>
        <position position="160"/>
    </location>
</feature>
<evidence type="ECO:0000256" key="3">
    <source>
        <dbReference type="ARBA" id="ARBA00022685"/>
    </source>
</evidence>
<feature type="compositionally biased region" description="Basic and acidic residues" evidence="12">
    <location>
        <begin position="710"/>
        <end position="725"/>
    </location>
</feature>
<feature type="compositionally biased region" description="Low complexity" evidence="12">
    <location>
        <begin position="1640"/>
        <end position="1654"/>
    </location>
</feature>
<dbReference type="Pfam" id="PF16470">
    <property type="entry name" value="S8_pro-domain"/>
    <property type="match status" value="1"/>
</dbReference>
<feature type="signal peptide" evidence="14">
    <location>
        <begin position="1"/>
        <end position="18"/>
    </location>
</feature>
<accession>A0AA84ZR02</accession>
<dbReference type="InterPro" id="IPR008979">
    <property type="entry name" value="Galactose-bd-like_sf"/>
</dbReference>
<dbReference type="PROSITE" id="PS51892">
    <property type="entry name" value="SUBTILASE"/>
    <property type="match status" value="1"/>
</dbReference>
<keyword evidence="5 11" id="KW-0378">Hydrolase</keyword>
<evidence type="ECO:0000256" key="8">
    <source>
        <dbReference type="ARBA" id="ARBA00023157"/>
    </source>
</evidence>